<name>A0A1H4N7N1_9MICC</name>
<dbReference type="RefSeq" id="WP_066210951.1">
    <property type="nucleotide sequence ID" value="NZ_FNSN01000003.1"/>
</dbReference>
<evidence type="ECO:0000256" key="4">
    <source>
        <dbReference type="ARBA" id="ARBA00022679"/>
    </source>
</evidence>
<dbReference type="SUPFAM" id="SSF53448">
    <property type="entry name" value="Nucleotide-diphospho-sugar transferases"/>
    <property type="match status" value="1"/>
</dbReference>
<evidence type="ECO:0000259" key="5">
    <source>
        <dbReference type="Pfam" id="PF00535"/>
    </source>
</evidence>
<keyword evidence="4 6" id="KW-0808">Transferase</keyword>
<dbReference type="AlphaFoldDB" id="A0A1H4N7N1"/>
<protein>
    <submittedName>
        <fullName evidence="6">Glycosyltransferase, GT2 family</fullName>
    </submittedName>
</protein>
<evidence type="ECO:0000313" key="6">
    <source>
        <dbReference type="EMBL" id="SEB90612.1"/>
    </source>
</evidence>
<dbReference type="Pfam" id="PF00535">
    <property type="entry name" value="Glycos_transf_2"/>
    <property type="match status" value="1"/>
</dbReference>
<dbReference type="GO" id="GO:0016757">
    <property type="term" value="F:glycosyltransferase activity"/>
    <property type="evidence" value="ECO:0007669"/>
    <property type="project" value="UniProtKB-KW"/>
</dbReference>
<dbReference type="CDD" id="cd04185">
    <property type="entry name" value="GT_2_like_b"/>
    <property type="match status" value="1"/>
</dbReference>
<evidence type="ECO:0000256" key="2">
    <source>
        <dbReference type="ARBA" id="ARBA00006739"/>
    </source>
</evidence>
<evidence type="ECO:0000256" key="3">
    <source>
        <dbReference type="ARBA" id="ARBA00022676"/>
    </source>
</evidence>
<reference evidence="6 7" key="1">
    <citation type="submission" date="2016-10" db="EMBL/GenBank/DDBJ databases">
        <authorList>
            <person name="de Groot N.N."/>
        </authorList>
    </citation>
    <scope>NUCLEOTIDE SEQUENCE [LARGE SCALE GENOMIC DNA]</scope>
    <source>
        <strain evidence="6 7">DSM 10495</strain>
    </source>
</reference>
<keyword evidence="7" id="KW-1185">Reference proteome</keyword>
<dbReference type="Proteomes" id="UP000182652">
    <property type="component" value="Unassembled WGS sequence"/>
</dbReference>
<organism evidence="6 7">
    <name type="scientific">Arthrobacter woluwensis</name>
    <dbReference type="NCBI Taxonomy" id="156980"/>
    <lineage>
        <taxon>Bacteria</taxon>
        <taxon>Bacillati</taxon>
        <taxon>Actinomycetota</taxon>
        <taxon>Actinomycetes</taxon>
        <taxon>Micrococcales</taxon>
        <taxon>Micrococcaceae</taxon>
        <taxon>Arthrobacter</taxon>
    </lineage>
</organism>
<dbReference type="EMBL" id="FNSN01000003">
    <property type="protein sequence ID" value="SEB90612.1"/>
    <property type="molecule type" value="Genomic_DNA"/>
</dbReference>
<accession>A0A1H4N7N1</accession>
<evidence type="ECO:0000256" key="1">
    <source>
        <dbReference type="ARBA" id="ARBA00004776"/>
    </source>
</evidence>
<comment type="similarity">
    <text evidence="2">Belongs to the glycosyltransferase 2 family.</text>
</comment>
<evidence type="ECO:0000313" key="7">
    <source>
        <dbReference type="Proteomes" id="UP000182652"/>
    </source>
</evidence>
<dbReference type="Gene3D" id="3.90.550.10">
    <property type="entry name" value="Spore Coat Polysaccharide Biosynthesis Protein SpsA, Chain A"/>
    <property type="match status" value="1"/>
</dbReference>
<gene>
    <name evidence="6" type="ORF">SAMN04489745_1563</name>
</gene>
<dbReference type="InterPro" id="IPR029044">
    <property type="entry name" value="Nucleotide-diphossugar_trans"/>
</dbReference>
<dbReference type="STRING" id="156980.SAMN04489745_1563"/>
<dbReference type="InterPro" id="IPR001173">
    <property type="entry name" value="Glyco_trans_2-like"/>
</dbReference>
<feature type="domain" description="Glycosyltransferase 2-like" evidence="5">
    <location>
        <begin position="18"/>
        <end position="137"/>
    </location>
</feature>
<comment type="pathway">
    <text evidence="1">Cell wall biogenesis; cell wall polysaccharide biosynthesis.</text>
</comment>
<proteinExistence type="inferred from homology"/>
<dbReference type="PANTHER" id="PTHR43179:SF12">
    <property type="entry name" value="GALACTOFURANOSYLTRANSFERASE GLFT2"/>
    <property type="match status" value="1"/>
</dbReference>
<dbReference type="PANTHER" id="PTHR43179">
    <property type="entry name" value="RHAMNOSYLTRANSFERASE WBBL"/>
    <property type="match status" value="1"/>
</dbReference>
<keyword evidence="3" id="KW-0328">Glycosyltransferase</keyword>
<sequence length="340" mass="37173">MTEQAPAETGPRPRVAAVVVTYNRRDLLEGTLRGLLTATVRPDVLIVVDNASDDGTPEFLSDWAVGEGAETARGTVLDLVRLETNTGGAGGFVVGMERAVLDHRADYVWIMDDDTEPQADSLAEALSALATISAQGVPEPAYLASLVRWTDGRPHPMNRTKERLRLDAAGKARAESLGLTSIRTASFVSIFISADAIRRHGLPIADYFIWNDDFEFTARITRAGEAFAVPSSEVLHHTKTFGDAQADPGDRFYYEVRNKLWAYFRSPALHWWERGLFLGASVRNWSRTIARSSRRGRLFKGLARGVKDALRGPRPNSEVLDGVYPLRGIPAPGASAAVGE</sequence>